<name>M8A0M1_TRIUA</name>
<sequence>MGGSRVRDATVRSSEPAGWRLKRQAHRRKTRSSSRRRPLPGQGASQRNWGEIGSTEAAQSTAREPAGAPATVTCWRRPGGESGTAVTGKCGLTAEARRQKRAARRQMVRRRCVSLTGRSAAANFAFDPENETPLMDLQRCPGNFPVGLSGFVELYSGNQSIRITSSHAAMRATLNSLKSSKSLSLD</sequence>
<feature type="region of interest" description="Disordered" evidence="1">
    <location>
        <begin position="1"/>
        <end position="80"/>
    </location>
</feature>
<reference evidence="2" key="1">
    <citation type="journal article" date="2013" name="Nature">
        <title>Draft genome of the wheat A-genome progenitor Triticum urartu.</title>
        <authorList>
            <person name="Ling H.Q."/>
            <person name="Zhao S."/>
            <person name="Liu D."/>
            <person name="Wang J."/>
            <person name="Sun H."/>
            <person name="Zhang C."/>
            <person name="Fan H."/>
            <person name="Li D."/>
            <person name="Dong L."/>
            <person name="Tao Y."/>
            <person name="Gao C."/>
            <person name="Wu H."/>
            <person name="Li Y."/>
            <person name="Cui Y."/>
            <person name="Guo X."/>
            <person name="Zheng S."/>
            <person name="Wang B."/>
            <person name="Yu K."/>
            <person name="Liang Q."/>
            <person name="Yang W."/>
            <person name="Lou X."/>
            <person name="Chen J."/>
            <person name="Feng M."/>
            <person name="Jian J."/>
            <person name="Zhang X."/>
            <person name="Luo G."/>
            <person name="Jiang Y."/>
            <person name="Liu J."/>
            <person name="Wang Z."/>
            <person name="Sha Y."/>
            <person name="Zhang B."/>
            <person name="Wu H."/>
            <person name="Tang D."/>
            <person name="Shen Q."/>
            <person name="Xue P."/>
            <person name="Zou S."/>
            <person name="Wang X."/>
            <person name="Liu X."/>
            <person name="Wang F."/>
            <person name="Yang Y."/>
            <person name="An X."/>
            <person name="Dong Z."/>
            <person name="Zhang K."/>
            <person name="Zhang X."/>
            <person name="Luo M.C."/>
            <person name="Dvorak J."/>
            <person name="Tong Y."/>
            <person name="Wang J."/>
            <person name="Yang H."/>
            <person name="Li Z."/>
            <person name="Wang D."/>
            <person name="Zhang A."/>
            <person name="Wang J."/>
        </authorList>
    </citation>
    <scope>NUCLEOTIDE SEQUENCE</scope>
</reference>
<gene>
    <name evidence="2" type="ORF">TRIUR3_14122</name>
</gene>
<evidence type="ECO:0000313" key="2">
    <source>
        <dbReference type="EMBL" id="EMS65842.1"/>
    </source>
</evidence>
<dbReference type="AlphaFoldDB" id="M8A0M1"/>
<feature type="compositionally biased region" description="Basic residues" evidence="1">
    <location>
        <begin position="20"/>
        <end position="38"/>
    </location>
</feature>
<feature type="compositionally biased region" description="Basic and acidic residues" evidence="1">
    <location>
        <begin position="1"/>
        <end position="10"/>
    </location>
</feature>
<dbReference type="EMBL" id="KD039093">
    <property type="protein sequence ID" value="EMS65842.1"/>
    <property type="molecule type" value="Genomic_DNA"/>
</dbReference>
<accession>M8A0M1</accession>
<dbReference type="OMA" id="GASQRNW"/>
<proteinExistence type="predicted"/>
<evidence type="ECO:0000256" key="1">
    <source>
        <dbReference type="SAM" id="MobiDB-lite"/>
    </source>
</evidence>
<protein>
    <submittedName>
        <fullName evidence="2">Uncharacterized protein</fullName>
    </submittedName>
</protein>
<organism evidence="2">
    <name type="scientific">Triticum urartu</name>
    <name type="common">Red wild einkorn</name>
    <name type="synonym">Crithodium urartu</name>
    <dbReference type="NCBI Taxonomy" id="4572"/>
    <lineage>
        <taxon>Eukaryota</taxon>
        <taxon>Viridiplantae</taxon>
        <taxon>Streptophyta</taxon>
        <taxon>Embryophyta</taxon>
        <taxon>Tracheophyta</taxon>
        <taxon>Spermatophyta</taxon>
        <taxon>Magnoliopsida</taxon>
        <taxon>Liliopsida</taxon>
        <taxon>Poales</taxon>
        <taxon>Poaceae</taxon>
        <taxon>BOP clade</taxon>
        <taxon>Pooideae</taxon>
        <taxon>Triticodae</taxon>
        <taxon>Triticeae</taxon>
        <taxon>Triticinae</taxon>
        <taxon>Triticum</taxon>
    </lineage>
</organism>